<evidence type="ECO:0000313" key="3">
    <source>
        <dbReference type="Proteomes" id="UP000326198"/>
    </source>
</evidence>
<keyword evidence="1" id="KW-0812">Transmembrane</keyword>
<dbReference type="GO" id="GO:0019901">
    <property type="term" value="F:protein kinase binding"/>
    <property type="evidence" value="ECO:0007669"/>
    <property type="project" value="InterPro"/>
</dbReference>
<keyword evidence="1" id="KW-1133">Transmembrane helix</keyword>
<dbReference type="GO" id="GO:0005634">
    <property type="term" value="C:nucleus"/>
    <property type="evidence" value="ECO:0007669"/>
    <property type="project" value="TreeGrafter"/>
</dbReference>
<proteinExistence type="predicted"/>
<accession>A0A5N7BJ41</accession>
<dbReference type="PANTHER" id="PTHR15615">
    <property type="match status" value="1"/>
</dbReference>
<dbReference type="AlphaFoldDB" id="A0A5N7BJ41"/>
<dbReference type="GO" id="GO:0000307">
    <property type="term" value="C:cyclin-dependent protein kinase holoenzyme complex"/>
    <property type="evidence" value="ECO:0007669"/>
    <property type="project" value="TreeGrafter"/>
</dbReference>
<dbReference type="Proteomes" id="UP000326198">
    <property type="component" value="Unassembled WGS sequence"/>
</dbReference>
<protein>
    <submittedName>
        <fullName evidence="2">Cyclin-domain-containing protein</fullName>
    </submittedName>
</protein>
<dbReference type="InterPro" id="IPR013922">
    <property type="entry name" value="Cyclin_PHO80-like"/>
</dbReference>
<dbReference type="OrthoDB" id="337735at2759"/>
<organism evidence="2 3">
    <name type="scientific">Aspergillus bertholletiae</name>
    <dbReference type="NCBI Taxonomy" id="1226010"/>
    <lineage>
        <taxon>Eukaryota</taxon>
        <taxon>Fungi</taxon>
        <taxon>Dikarya</taxon>
        <taxon>Ascomycota</taxon>
        <taxon>Pezizomycotina</taxon>
        <taxon>Eurotiomycetes</taxon>
        <taxon>Eurotiomycetidae</taxon>
        <taxon>Eurotiales</taxon>
        <taxon>Aspergillaceae</taxon>
        <taxon>Aspergillus</taxon>
        <taxon>Aspergillus subgen. Circumdati</taxon>
    </lineage>
</organism>
<evidence type="ECO:0000256" key="1">
    <source>
        <dbReference type="SAM" id="Phobius"/>
    </source>
</evidence>
<name>A0A5N7BJ41_9EURO</name>
<evidence type="ECO:0000313" key="2">
    <source>
        <dbReference type="EMBL" id="KAE8381748.1"/>
    </source>
</evidence>
<dbReference type="SUPFAM" id="SSF47954">
    <property type="entry name" value="Cyclin-like"/>
    <property type="match status" value="1"/>
</dbReference>
<keyword evidence="1" id="KW-0472">Membrane</keyword>
<dbReference type="InterPro" id="IPR036915">
    <property type="entry name" value="Cyclin-like_sf"/>
</dbReference>
<keyword evidence="3" id="KW-1185">Reference proteome</keyword>
<feature type="transmembrane region" description="Helical" evidence="1">
    <location>
        <begin position="44"/>
        <end position="67"/>
    </location>
</feature>
<gene>
    <name evidence="2" type="ORF">BDV26DRAFT_64710</name>
</gene>
<sequence>MVEPSLIMERSLVRVDPPQLFLDNQKHLYVVSGMVIVSSKTPTFNFIVSVCILYAFTMAGSTAVTPIRTSTIRYNRDCMPHRSLLKKTPMGLQEIKQKLPDLSFGKISAKQNVDLRHQAGWCSDSHATSHRSIGSALTDSIPDKYEIPDEVIPLSRELLPEPFLQRLPWRYELANPMVIVHLISNTLGRLTFFNDMVPRAKSTVTRFHSNRAPQVSACEYLRRLTCRLCLSSPILVMMVVYIRQLCTTHTMFDVSSLTAHRLLLSCALVASKSLSDFAWSNQLFASAGGVSAAEMAILELELLKYLEWDVAPRQEQLSACYIDLILDSNGYLAKA</sequence>
<dbReference type="PANTHER" id="PTHR15615:SF117">
    <property type="entry name" value="PHO85 CYCLIN PHO80"/>
    <property type="match status" value="1"/>
</dbReference>
<dbReference type="EMBL" id="ML736168">
    <property type="protein sequence ID" value="KAE8381748.1"/>
    <property type="molecule type" value="Genomic_DNA"/>
</dbReference>
<dbReference type="Gene3D" id="1.10.472.10">
    <property type="entry name" value="Cyclin-like"/>
    <property type="match status" value="1"/>
</dbReference>
<reference evidence="2 3" key="1">
    <citation type="submission" date="2019-04" db="EMBL/GenBank/DDBJ databases">
        <title>Friends and foes A comparative genomics studyof 23 Aspergillus species from section Flavi.</title>
        <authorList>
            <consortium name="DOE Joint Genome Institute"/>
            <person name="Kjaerbolling I."/>
            <person name="Vesth T."/>
            <person name="Frisvad J.C."/>
            <person name="Nybo J.L."/>
            <person name="Theobald S."/>
            <person name="Kildgaard S."/>
            <person name="Isbrandt T."/>
            <person name="Kuo A."/>
            <person name="Sato A."/>
            <person name="Lyhne E.K."/>
            <person name="Kogle M.E."/>
            <person name="Wiebenga A."/>
            <person name="Kun R.S."/>
            <person name="Lubbers R.J."/>
            <person name="Makela M.R."/>
            <person name="Barry K."/>
            <person name="Chovatia M."/>
            <person name="Clum A."/>
            <person name="Daum C."/>
            <person name="Haridas S."/>
            <person name="He G."/>
            <person name="LaButti K."/>
            <person name="Lipzen A."/>
            <person name="Mondo S."/>
            <person name="Riley R."/>
            <person name="Salamov A."/>
            <person name="Simmons B.A."/>
            <person name="Magnuson J.K."/>
            <person name="Henrissat B."/>
            <person name="Mortensen U.H."/>
            <person name="Larsen T.O."/>
            <person name="Devries R.P."/>
            <person name="Grigoriev I.V."/>
            <person name="Machida M."/>
            <person name="Baker S.E."/>
            <person name="Andersen M.R."/>
        </authorList>
    </citation>
    <scope>NUCLEOTIDE SEQUENCE [LARGE SCALE GENOMIC DNA]</scope>
    <source>
        <strain evidence="2 3">IBT 29228</strain>
    </source>
</reference>
<dbReference type="Pfam" id="PF08613">
    <property type="entry name" value="Cyclin"/>
    <property type="match status" value="1"/>
</dbReference>
<dbReference type="GO" id="GO:0016538">
    <property type="term" value="F:cyclin-dependent protein serine/threonine kinase regulator activity"/>
    <property type="evidence" value="ECO:0007669"/>
    <property type="project" value="TreeGrafter"/>
</dbReference>